<dbReference type="InterPro" id="IPR041164">
    <property type="entry name" value="LDcluster4"/>
</dbReference>
<evidence type="ECO:0008006" key="3">
    <source>
        <dbReference type="Google" id="ProtNLM"/>
    </source>
</evidence>
<keyword evidence="2" id="KW-1185">Reference proteome</keyword>
<sequence>MQIGIAAHSGEYSKEMKESIKELISGIKEKCKNPVLILGGYWGLMKEVVDQALSLDLKVVLILPIENETIKIPDKVIKIYSGMEYRARSVPLVRSSDILIALGGEAGTHIEILMAYAMGKPVYILSKTGYSTDKLKETYPEYLDNRRVIKVNYVNSVNELLKILCCKENKEERIIDVG</sequence>
<dbReference type="SUPFAM" id="SSF102405">
    <property type="entry name" value="MCP/YpsA-like"/>
    <property type="match status" value="1"/>
</dbReference>
<proteinExistence type="predicted"/>
<evidence type="ECO:0000313" key="1">
    <source>
        <dbReference type="EMBL" id="AWR97914.1"/>
    </source>
</evidence>
<evidence type="ECO:0000313" key="2">
    <source>
        <dbReference type="Proteomes" id="UP000248410"/>
    </source>
</evidence>
<dbReference type="AlphaFoldDB" id="A0A2U9IPL3"/>
<organism evidence="1 2">
    <name type="scientific">Acidianus sulfidivorans JP7</name>
    <dbReference type="NCBI Taxonomy" id="619593"/>
    <lineage>
        <taxon>Archaea</taxon>
        <taxon>Thermoproteota</taxon>
        <taxon>Thermoprotei</taxon>
        <taxon>Sulfolobales</taxon>
        <taxon>Sulfolobaceae</taxon>
        <taxon>Acidianus</taxon>
    </lineage>
</organism>
<gene>
    <name evidence="1" type="ORF">DFR86_10445</name>
</gene>
<dbReference type="Proteomes" id="UP000248410">
    <property type="component" value="Chromosome"/>
</dbReference>
<name>A0A2U9IPL3_9CREN</name>
<dbReference type="KEGG" id="asul:DFR86_10445"/>
<protein>
    <recommendedName>
        <fullName evidence="3">LOG family protein</fullName>
    </recommendedName>
</protein>
<dbReference type="Gene3D" id="3.40.50.450">
    <property type="match status" value="1"/>
</dbReference>
<dbReference type="EMBL" id="CP029288">
    <property type="protein sequence ID" value="AWR97914.1"/>
    <property type="molecule type" value="Genomic_DNA"/>
</dbReference>
<accession>A0A2U9IPL3</accession>
<reference evidence="1 2" key="1">
    <citation type="submission" date="2018-05" db="EMBL/GenBank/DDBJ databases">
        <title>Complete Genome Sequences of Extremely Thermoacidophilic, Metal-Mobilizing Type-Strain Members of the Archaeal Family Sulfolobaceae: Acidianus brierleyi DSM-1651T, Acidianus sulfidivorans DSM-18786T, Metallosphaera hakonensis DSM-7519T, and Metallosphaera prunae DSM-10039T.</title>
        <authorList>
            <person name="Counts J.A."/>
            <person name="Kelly R.M."/>
        </authorList>
    </citation>
    <scope>NUCLEOTIDE SEQUENCE [LARGE SCALE GENOMIC DNA]</scope>
    <source>
        <strain evidence="1 2">JP7</strain>
    </source>
</reference>
<dbReference type="Pfam" id="PF18306">
    <property type="entry name" value="LDcluster4"/>
    <property type="match status" value="1"/>
</dbReference>